<feature type="compositionally biased region" description="Basic residues" evidence="1">
    <location>
        <begin position="369"/>
        <end position="387"/>
    </location>
</feature>
<proteinExistence type="predicted"/>
<name>A0A8X7TBM5_CANPA</name>
<comment type="caution">
    <text evidence="2">The sequence shown here is derived from an EMBL/GenBank/DDBJ whole genome shotgun (WGS) entry which is preliminary data.</text>
</comment>
<sequence length="725" mass="82357">MSSKTTQVSDSAGKTNSPLSQLRLSVIDSSIKQSSSPTSSSTRPRVTSSSKPNHQPKPLSANGSQSDEVKKYTTDANLDSFVQNSLDTTTDDTLLKSKPHHATQEIITKDDVKKAGALASLFLDTRNILQAECNVVDPAPNLDPNPLHHDSPFEDTKISRSTFIRAEKVKSMLGVKYLHIQRIHDWQEANGDHNLHPGVEGVYNPLQILRNRKIRAKYHEYPKPLHLKTIPLACNVFSKHNLPGHRHHLKKDWKMLWAIELEEYIGDARWRVHHWNELKDPHGNYWFPDEVTENGYNHRRKKHRFRQRLHDKLFEISDDEVKRSKSNTDHAEDKSNHRVSKFSLDTSTSSESDAQHSRAPGTDPLALHQQHRHHHHKHRLKTKVKRLYHGESSSSNLSKHHTTSDDKLGSGSTGSEPLENELNRTRSNLDPTKSHDDNKHQLNVPLILEPEPEPHLSNANNHGVVVPPTIRIEESTPDPIAQSKLQGVEIHPTKRGGSISDVSPVSSNTNDNDDKLSSKIEKIDTGTIINQQEQNLIRVLSCLSYLRQSCYTRLQYLLSIYPNYLQSVQHKLDHVKSNSIDEILQLMSLITDESLPAFEDLQRGCLDESKSILHMVNNNYSIKIDTLLSAGDRAISEINASLSLDLRKTTERLDILEQSLMANNQSSLSLKSDLTTDATMNYRMLYLILENIIVGVLKLVWVVVNVYKAIAWCVWGVWRFVRVFI</sequence>
<feature type="region of interest" description="Disordered" evidence="1">
    <location>
        <begin position="320"/>
        <end position="439"/>
    </location>
</feature>
<evidence type="ECO:0000313" key="3">
    <source>
        <dbReference type="Proteomes" id="UP000590412"/>
    </source>
</evidence>
<feature type="compositionally biased region" description="Polar residues" evidence="1">
    <location>
        <begin position="500"/>
        <end position="510"/>
    </location>
</feature>
<dbReference type="PANTHER" id="PTHR38426">
    <property type="entry name" value="MAINTENANCE OF TELOMERE CAPPING PROTEIN 4"/>
    <property type="match status" value="1"/>
</dbReference>
<gene>
    <name evidence="2" type="ORF">FOB60_001594</name>
</gene>
<dbReference type="AlphaFoldDB" id="A0A8X7TBM5"/>
<feature type="compositionally biased region" description="Basic and acidic residues" evidence="1">
    <location>
        <begin position="320"/>
        <end position="336"/>
    </location>
</feature>
<accession>A0A8X7TBM5</accession>
<feature type="compositionally biased region" description="Low complexity" evidence="1">
    <location>
        <begin position="25"/>
        <end position="51"/>
    </location>
</feature>
<feature type="region of interest" description="Disordered" evidence="1">
    <location>
        <begin position="1"/>
        <end position="69"/>
    </location>
</feature>
<dbReference type="InterPro" id="IPR038769">
    <property type="entry name" value="MTC4"/>
</dbReference>
<dbReference type="OrthoDB" id="4064064at2759"/>
<feature type="region of interest" description="Disordered" evidence="1">
    <location>
        <begin position="487"/>
        <end position="516"/>
    </location>
</feature>
<evidence type="ECO:0000313" key="2">
    <source>
        <dbReference type="EMBL" id="KAF6057039.1"/>
    </source>
</evidence>
<feature type="compositionally biased region" description="Polar residues" evidence="1">
    <location>
        <begin position="1"/>
        <end position="23"/>
    </location>
</feature>
<feature type="compositionally biased region" description="Polar residues" evidence="1">
    <location>
        <begin position="343"/>
        <end position="352"/>
    </location>
</feature>
<protein>
    <recommendedName>
        <fullName evidence="4">Maintenance of telomere capping protein 4</fullName>
    </recommendedName>
</protein>
<reference evidence="2" key="1">
    <citation type="submission" date="2020-03" db="EMBL/GenBank/DDBJ databases">
        <title>FDA dAtabase for Regulatory Grade micrObial Sequences (FDA-ARGOS): Supporting development and validation of Infectious Disease Dx tests.</title>
        <authorList>
            <person name="Campos J."/>
            <person name="Goldberg B."/>
            <person name="Tallon L."/>
            <person name="Sadzewicz L."/>
            <person name="Vavikolanu K."/>
            <person name="Mehta A."/>
            <person name="Aluvathingal J."/>
            <person name="Nadendla S."/>
            <person name="Nandy P."/>
            <person name="Geyer C."/>
            <person name="Yan Y."/>
            <person name="Sichtig H."/>
        </authorList>
    </citation>
    <scope>NUCLEOTIDE SEQUENCE [LARGE SCALE GENOMIC DNA]</scope>
    <source>
        <strain evidence="2">FDAARGOS_652</strain>
    </source>
</reference>
<dbReference type="PANTHER" id="PTHR38426:SF1">
    <property type="entry name" value="MAINTENANCE OF TELOMERE CAPPING PROTEIN 4"/>
    <property type="match status" value="1"/>
</dbReference>
<dbReference type="EMBL" id="JABWAB010000003">
    <property type="protein sequence ID" value="KAF6057039.1"/>
    <property type="molecule type" value="Genomic_DNA"/>
</dbReference>
<dbReference type="Proteomes" id="UP000590412">
    <property type="component" value="Unassembled WGS sequence"/>
</dbReference>
<evidence type="ECO:0008006" key="4">
    <source>
        <dbReference type="Google" id="ProtNLM"/>
    </source>
</evidence>
<organism evidence="2 3">
    <name type="scientific">Candida parapsilosis</name>
    <name type="common">Yeast</name>
    <dbReference type="NCBI Taxonomy" id="5480"/>
    <lineage>
        <taxon>Eukaryota</taxon>
        <taxon>Fungi</taxon>
        <taxon>Dikarya</taxon>
        <taxon>Ascomycota</taxon>
        <taxon>Saccharomycotina</taxon>
        <taxon>Pichiomycetes</taxon>
        <taxon>Debaryomycetaceae</taxon>
        <taxon>Candida/Lodderomyces clade</taxon>
        <taxon>Candida</taxon>
    </lineage>
</organism>
<evidence type="ECO:0000256" key="1">
    <source>
        <dbReference type="SAM" id="MobiDB-lite"/>
    </source>
</evidence>